<feature type="binding site" evidence="1">
    <location>
        <position position="108"/>
    </location>
    <ligand>
        <name>acetyl-CoA</name>
        <dbReference type="ChEBI" id="CHEBI:57288"/>
    </ligand>
</feature>
<dbReference type="EMBL" id="SNZP01000020">
    <property type="protein sequence ID" value="TDR71067.1"/>
    <property type="molecule type" value="Genomic_DNA"/>
</dbReference>
<proteinExistence type="inferred from homology"/>
<feature type="active site" description="Proton donor" evidence="1">
    <location>
        <position position="115"/>
    </location>
</feature>
<keyword evidence="1 4" id="KW-0808">Transferase</keyword>
<comment type="caution">
    <text evidence="4">The sequence shown here is derived from an EMBL/GenBank/DDBJ whole genome shotgun (WGS) entry which is preliminary data.</text>
</comment>
<comment type="similarity">
    <text evidence="1 2">Belongs to the acetyltransferase family. RimI subfamily.</text>
</comment>
<reference evidence="4 5" key="1">
    <citation type="submission" date="2019-03" db="EMBL/GenBank/DDBJ databases">
        <title>Genomic Encyclopedia of Type Strains, Phase III (KMG-III): the genomes of soil and plant-associated and newly described type strains.</title>
        <authorList>
            <person name="Whitman W."/>
        </authorList>
    </citation>
    <scope>NUCLEOTIDE SEQUENCE [LARGE SCALE GENOMIC DNA]</scope>
    <source>
        <strain evidence="4 5">CECT 8976</strain>
    </source>
</reference>
<dbReference type="OrthoDB" id="9796919at2"/>
<dbReference type="GO" id="GO:0008999">
    <property type="term" value="F:protein-N-terminal-alanine acetyltransferase activity"/>
    <property type="evidence" value="ECO:0007669"/>
    <property type="project" value="UniProtKB-UniRule"/>
</dbReference>
<sequence length="146" mass="16497">MIAFRAGKPGDVEEMAALEARATAHPWRIGQYRDSLLAGHLCLVMTQDDTVCGQAFAMLVLNEAEILNIAIDPTHQGQGWGRQLLDELLTQLRQFGAHRVFLEVRESNRAARSLYQHRGFVETGLRKHYYPTATGREHAILMEIQL</sequence>
<dbReference type="PROSITE" id="PS51186">
    <property type="entry name" value="GNAT"/>
    <property type="match status" value="1"/>
</dbReference>
<dbReference type="NCBIfam" id="TIGR01575">
    <property type="entry name" value="rimI"/>
    <property type="match status" value="1"/>
</dbReference>
<dbReference type="InterPro" id="IPR050276">
    <property type="entry name" value="MshD_Acetyltransferase"/>
</dbReference>
<name>A0A4R7AX74_9NEIS</name>
<dbReference type="InterPro" id="IPR043690">
    <property type="entry name" value="RimI"/>
</dbReference>
<dbReference type="PANTHER" id="PTHR43617">
    <property type="entry name" value="L-AMINO ACID N-ACETYLTRANSFERASE"/>
    <property type="match status" value="1"/>
</dbReference>
<keyword evidence="4" id="KW-0689">Ribosomal protein</keyword>
<dbReference type="InterPro" id="IPR006464">
    <property type="entry name" value="AcTrfase_RimI/Ard1"/>
</dbReference>
<dbReference type="Gene3D" id="3.40.630.30">
    <property type="match status" value="1"/>
</dbReference>
<dbReference type="GO" id="GO:0005737">
    <property type="term" value="C:cytoplasm"/>
    <property type="evidence" value="ECO:0007669"/>
    <property type="project" value="UniProtKB-SubCell"/>
</dbReference>
<comment type="subcellular location">
    <subcellularLocation>
        <location evidence="1 2">Cytoplasm</location>
    </subcellularLocation>
</comment>
<accession>A0A4R7AX74</accession>
<evidence type="ECO:0000259" key="3">
    <source>
        <dbReference type="PROSITE" id="PS51186"/>
    </source>
</evidence>
<comment type="caution">
    <text evidence="1">Lacks conserved residue(s) required for the propagation of feature annotation.</text>
</comment>
<comment type="function">
    <text evidence="1 2">Acetylates the N-terminal alanine of ribosomal protein bS18.</text>
</comment>
<dbReference type="CDD" id="cd04301">
    <property type="entry name" value="NAT_SF"/>
    <property type="match status" value="1"/>
</dbReference>
<keyword evidence="5" id="KW-1185">Reference proteome</keyword>
<dbReference type="Pfam" id="PF00583">
    <property type="entry name" value="Acetyltransf_1"/>
    <property type="match status" value="1"/>
</dbReference>
<dbReference type="InterPro" id="IPR000182">
    <property type="entry name" value="GNAT_dom"/>
</dbReference>
<organism evidence="4 5">
    <name type="scientific">Paludibacterium purpuratum</name>
    <dbReference type="NCBI Taxonomy" id="1144873"/>
    <lineage>
        <taxon>Bacteria</taxon>
        <taxon>Pseudomonadati</taxon>
        <taxon>Pseudomonadota</taxon>
        <taxon>Betaproteobacteria</taxon>
        <taxon>Neisseriales</taxon>
        <taxon>Chromobacteriaceae</taxon>
        <taxon>Paludibacterium</taxon>
    </lineage>
</organism>
<dbReference type="GO" id="GO:0005840">
    <property type="term" value="C:ribosome"/>
    <property type="evidence" value="ECO:0007669"/>
    <property type="project" value="UniProtKB-KW"/>
</dbReference>
<dbReference type="RefSeq" id="WP_133684011.1">
    <property type="nucleotide sequence ID" value="NZ_SNZP01000020.1"/>
</dbReference>
<evidence type="ECO:0000313" key="5">
    <source>
        <dbReference type="Proteomes" id="UP000295611"/>
    </source>
</evidence>
<feature type="domain" description="N-acetyltransferase" evidence="3">
    <location>
        <begin position="2"/>
        <end position="146"/>
    </location>
</feature>
<feature type="active site" description="Proton acceptor" evidence="1">
    <location>
        <position position="103"/>
    </location>
</feature>
<feature type="binding site" evidence="1">
    <location>
        <begin position="69"/>
        <end position="71"/>
    </location>
    <ligand>
        <name>acetyl-CoA</name>
        <dbReference type="ChEBI" id="CHEBI:57288"/>
    </ligand>
</feature>
<keyword evidence="1 2" id="KW-0963">Cytoplasm</keyword>
<dbReference type="PANTHER" id="PTHR43617:SF35">
    <property type="entry name" value="[RIBOSOMAL PROTEIN BS18]-ALANINE N-ACETYLTRANSFERASE"/>
    <property type="match status" value="1"/>
</dbReference>
<dbReference type="HAMAP" id="MF_02210">
    <property type="entry name" value="RimI"/>
    <property type="match status" value="1"/>
</dbReference>
<dbReference type="Proteomes" id="UP000295611">
    <property type="component" value="Unassembled WGS sequence"/>
</dbReference>
<gene>
    <name evidence="1" type="primary">rimI</name>
    <name evidence="4" type="ORF">DFP86_12022</name>
</gene>
<comment type="catalytic activity">
    <reaction evidence="1 2">
        <text>N-terminal L-alanyl-[ribosomal protein bS18] + acetyl-CoA = N-terminal N(alpha)-acetyl-L-alanyl-[ribosomal protein bS18] + CoA + H(+)</text>
        <dbReference type="Rhea" id="RHEA:43756"/>
        <dbReference type="Rhea" id="RHEA-COMP:10676"/>
        <dbReference type="Rhea" id="RHEA-COMP:10677"/>
        <dbReference type="ChEBI" id="CHEBI:15378"/>
        <dbReference type="ChEBI" id="CHEBI:57287"/>
        <dbReference type="ChEBI" id="CHEBI:57288"/>
        <dbReference type="ChEBI" id="CHEBI:64718"/>
        <dbReference type="ChEBI" id="CHEBI:83683"/>
        <dbReference type="EC" id="2.3.1.266"/>
    </reaction>
</comment>
<dbReference type="InterPro" id="IPR016181">
    <property type="entry name" value="Acyl_CoA_acyltransferase"/>
</dbReference>
<keyword evidence="4" id="KW-0687">Ribonucleoprotein</keyword>
<dbReference type="SUPFAM" id="SSF55729">
    <property type="entry name" value="Acyl-CoA N-acyltransferases (Nat)"/>
    <property type="match status" value="1"/>
</dbReference>
<dbReference type="AlphaFoldDB" id="A0A4R7AX74"/>
<evidence type="ECO:0000313" key="4">
    <source>
        <dbReference type="EMBL" id="TDR71067.1"/>
    </source>
</evidence>
<protein>
    <recommendedName>
        <fullName evidence="1 2">[Ribosomal protein bS18]-alanine N-acetyltransferase</fullName>
        <ecNumber evidence="1 2">2.3.1.266</ecNumber>
    </recommendedName>
</protein>
<evidence type="ECO:0000256" key="1">
    <source>
        <dbReference type="HAMAP-Rule" id="MF_02210"/>
    </source>
</evidence>
<keyword evidence="1" id="KW-0012">Acyltransferase</keyword>
<dbReference type="EC" id="2.3.1.266" evidence="1 2"/>
<evidence type="ECO:0000256" key="2">
    <source>
        <dbReference type="RuleBase" id="RU363094"/>
    </source>
</evidence>